<accession>A0ABW4B555</accession>
<evidence type="ECO:0000256" key="1">
    <source>
        <dbReference type="ARBA" id="ARBA00023002"/>
    </source>
</evidence>
<dbReference type="EMBL" id="JBHTMN010000014">
    <property type="protein sequence ID" value="MFD1384386.1"/>
    <property type="molecule type" value="Genomic_DNA"/>
</dbReference>
<comment type="caution">
    <text evidence="3">The sequence shown here is derived from an EMBL/GenBank/DDBJ whole genome shotgun (WGS) entry which is preliminary data.</text>
</comment>
<protein>
    <submittedName>
        <fullName evidence="3">HugZ family protein</fullName>
    </submittedName>
</protein>
<gene>
    <name evidence="3" type="ORF">ACFQ45_13485</name>
</gene>
<dbReference type="PANTHER" id="PTHR35176">
    <property type="entry name" value="HEME OXYGENASE HI_0854-RELATED"/>
    <property type="match status" value="1"/>
</dbReference>
<sequence length="175" mass="19702">MTDATTVSNLTQSTEDKIRIEIERFISSRKSLMLSTINENNLPFASYAPFGIGKDCYYILISDIALHAKNLRHMPKASALIIEDEDTAGELFARMRVNYQMDAELLEVNSEAWNQGLASLVSRHGERAQNLSQLSDFKMFRLTPTSGRYVKGFGRAYAITGNSTISHLREGHKPR</sequence>
<dbReference type="SUPFAM" id="SSF50475">
    <property type="entry name" value="FMN-binding split barrel"/>
    <property type="match status" value="1"/>
</dbReference>
<dbReference type="RefSeq" id="WP_377368551.1">
    <property type="nucleotide sequence ID" value="NZ_JBHTMN010000014.1"/>
</dbReference>
<evidence type="ECO:0000259" key="2">
    <source>
        <dbReference type="Pfam" id="PF01243"/>
    </source>
</evidence>
<dbReference type="InterPro" id="IPR012349">
    <property type="entry name" value="Split_barrel_FMN-bd"/>
</dbReference>
<keyword evidence="1" id="KW-0560">Oxidoreductase</keyword>
<proteinExistence type="predicted"/>
<organism evidence="3 4">
    <name type="scientific">Rhodanobacter aciditrophus</name>
    <dbReference type="NCBI Taxonomy" id="1623218"/>
    <lineage>
        <taxon>Bacteria</taxon>
        <taxon>Pseudomonadati</taxon>
        <taxon>Pseudomonadota</taxon>
        <taxon>Gammaproteobacteria</taxon>
        <taxon>Lysobacterales</taxon>
        <taxon>Rhodanobacteraceae</taxon>
        <taxon>Rhodanobacter</taxon>
    </lineage>
</organism>
<reference evidence="4" key="1">
    <citation type="journal article" date="2019" name="Int. J. Syst. Evol. Microbiol.">
        <title>The Global Catalogue of Microorganisms (GCM) 10K type strain sequencing project: providing services to taxonomists for standard genome sequencing and annotation.</title>
        <authorList>
            <consortium name="The Broad Institute Genomics Platform"/>
            <consortium name="The Broad Institute Genome Sequencing Center for Infectious Disease"/>
            <person name="Wu L."/>
            <person name="Ma J."/>
        </authorList>
    </citation>
    <scope>NUCLEOTIDE SEQUENCE [LARGE SCALE GENOMIC DNA]</scope>
    <source>
        <strain evidence="4">JCM 30774</strain>
    </source>
</reference>
<dbReference type="InterPro" id="IPR052019">
    <property type="entry name" value="F420H2_bilvrd_red/Heme_oxyg"/>
</dbReference>
<feature type="domain" description="Pyridoxamine 5'-phosphate oxidase N-terminal" evidence="2">
    <location>
        <begin position="21"/>
        <end position="150"/>
    </location>
</feature>
<dbReference type="PANTHER" id="PTHR35176:SF6">
    <property type="entry name" value="HEME OXYGENASE HI_0854-RELATED"/>
    <property type="match status" value="1"/>
</dbReference>
<dbReference type="Gene3D" id="2.30.110.10">
    <property type="entry name" value="Electron Transport, Fmn-binding Protein, Chain A"/>
    <property type="match status" value="1"/>
</dbReference>
<keyword evidence="4" id="KW-1185">Reference proteome</keyword>
<dbReference type="PIRSF" id="PIRSF004633">
    <property type="entry name" value="UCP_PLP_oxd"/>
    <property type="match status" value="1"/>
</dbReference>
<evidence type="ECO:0000313" key="3">
    <source>
        <dbReference type="EMBL" id="MFD1384386.1"/>
    </source>
</evidence>
<dbReference type="Proteomes" id="UP001597059">
    <property type="component" value="Unassembled WGS sequence"/>
</dbReference>
<dbReference type="InterPro" id="IPR014419">
    <property type="entry name" value="HutZ"/>
</dbReference>
<dbReference type="InterPro" id="IPR011576">
    <property type="entry name" value="Pyridox_Oxase_N"/>
</dbReference>
<evidence type="ECO:0000313" key="4">
    <source>
        <dbReference type="Proteomes" id="UP001597059"/>
    </source>
</evidence>
<name>A0ABW4B555_9GAMM</name>
<dbReference type="Pfam" id="PF01243">
    <property type="entry name" value="PNPOx_N"/>
    <property type="match status" value="1"/>
</dbReference>